<name>A0A2T0K3H8_9ACTN</name>
<sequence length="157" mass="16879">MGVTDAAVQRLAAGGFPDIGVIARGVTPPPQRYGRAPAEPPGPVRAVRLTLTGIRGGRGPDRLDRCSYLLILDVTNLAGDIPPTWVRSPADRDIRHVNIWPGTQSHCPWAGGGLPSLCWHTFSSGWLQAPPSHRTLGNALEYAKQLLNTENHVSPAR</sequence>
<accession>A0A2T0K3H8</accession>
<dbReference type="AlphaFoldDB" id="A0A2T0K3H8"/>
<dbReference type="RefSeq" id="WP_106325291.1">
    <property type="nucleotide sequence ID" value="NZ_BOMO01000149.1"/>
</dbReference>
<evidence type="ECO:0000313" key="1">
    <source>
        <dbReference type="EMBL" id="PRX17237.1"/>
    </source>
</evidence>
<reference evidence="1 2" key="1">
    <citation type="submission" date="2018-03" db="EMBL/GenBank/DDBJ databases">
        <title>Genomic Encyclopedia of Archaeal and Bacterial Type Strains, Phase II (KMG-II): from individual species to whole genera.</title>
        <authorList>
            <person name="Goeker M."/>
        </authorList>
    </citation>
    <scope>NUCLEOTIDE SEQUENCE [LARGE SCALE GENOMIC DNA]</scope>
    <source>
        <strain evidence="1 2">DSM 43146</strain>
    </source>
</reference>
<organism evidence="1 2">
    <name type="scientific">Actinoplanes italicus</name>
    <dbReference type="NCBI Taxonomy" id="113567"/>
    <lineage>
        <taxon>Bacteria</taxon>
        <taxon>Bacillati</taxon>
        <taxon>Actinomycetota</taxon>
        <taxon>Actinomycetes</taxon>
        <taxon>Micromonosporales</taxon>
        <taxon>Micromonosporaceae</taxon>
        <taxon>Actinoplanes</taxon>
    </lineage>
</organism>
<keyword evidence="2" id="KW-1185">Reference proteome</keyword>
<proteinExistence type="predicted"/>
<gene>
    <name evidence="1" type="ORF">CLV67_11613</name>
</gene>
<dbReference type="EMBL" id="PVMZ01000016">
    <property type="protein sequence ID" value="PRX17237.1"/>
    <property type="molecule type" value="Genomic_DNA"/>
</dbReference>
<dbReference type="OrthoDB" id="3292245at2"/>
<comment type="caution">
    <text evidence="1">The sequence shown here is derived from an EMBL/GenBank/DDBJ whole genome shotgun (WGS) entry which is preliminary data.</text>
</comment>
<evidence type="ECO:0000313" key="2">
    <source>
        <dbReference type="Proteomes" id="UP000239415"/>
    </source>
</evidence>
<dbReference type="Proteomes" id="UP000239415">
    <property type="component" value="Unassembled WGS sequence"/>
</dbReference>
<protein>
    <submittedName>
        <fullName evidence="1">Uncharacterized protein</fullName>
    </submittedName>
</protein>